<keyword evidence="1" id="KW-0472">Membrane</keyword>
<feature type="transmembrane region" description="Helical" evidence="1">
    <location>
        <begin position="39"/>
        <end position="56"/>
    </location>
</feature>
<evidence type="ECO:0000256" key="1">
    <source>
        <dbReference type="SAM" id="Phobius"/>
    </source>
</evidence>
<reference evidence="2 3" key="1">
    <citation type="submission" date="2019-04" db="EMBL/GenBank/DDBJ databases">
        <title>Microbes associate with the intestines of laboratory mice.</title>
        <authorList>
            <person name="Navarre W."/>
            <person name="Wong E."/>
            <person name="Huang K."/>
            <person name="Tropini C."/>
            <person name="Ng K."/>
            <person name="Yu B."/>
        </authorList>
    </citation>
    <scope>NUCLEOTIDE SEQUENCE [LARGE SCALE GENOMIC DNA]</scope>
    <source>
        <strain evidence="2 3">NM62_B4-13</strain>
    </source>
</reference>
<proteinExistence type="predicted"/>
<dbReference type="AlphaFoldDB" id="A0A4S2CTU5"/>
<evidence type="ECO:0000313" key="3">
    <source>
        <dbReference type="Proteomes" id="UP000306631"/>
    </source>
</evidence>
<comment type="caution">
    <text evidence="2">The sequence shown here is derived from an EMBL/GenBank/DDBJ whole genome shotgun (WGS) entry which is preliminary data.</text>
</comment>
<gene>
    <name evidence="2" type="ORF">E5352_17750</name>
</gene>
<dbReference type="EMBL" id="SRYW01000021">
    <property type="protein sequence ID" value="TGY31936.1"/>
    <property type="molecule type" value="Genomic_DNA"/>
</dbReference>
<accession>A0A4S2CTU5</accession>
<organism evidence="2 3">
    <name type="scientific">Stenotrophomonas maltophilia</name>
    <name type="common">Pseudomonas maltophilia</name>
    <name type="synonym">Xanthomonas maltophilia</name>
    <dbReference type="NCBI Taxonomy" id="40324"/>
    <lineage>
        <taxon>Bacteria</taxon>
        <taxon>Pseudomonadati</taxon>
        <taxon>Pseudomonadota</taxon>
        <taxon>Gammaproteobacteria</taxon>
        <taxon>Lysobacterales</taxon>
        <taxon>Lysobacteraceae</taxon>
        <taxon>Stenotrophomonas</taxon>
        <taxon>Stenotrophomonas maltophilia group</taxon>
    </lineage>
</organism>
<evidence type="ECO:0000313" key="2">
    <source>
        <dbReference type="EMBL" id="TGY31936.1"/>
    </source>
</evidence>
<sequence length="59" mass="6867">MARRDRVRLLLSADDTQQVQQWLGPLLARRRAAARRRRQRLLATLWLTALAVALLTRGF</sequence>
<dbReference type="Proteomes" id="UP000306631">
    <property type="component" value="Unassembled WGS sequence"/>
</dbReference>
<keyword evidence="1" id="KW-1133">Transmembrane helix</keyword>
<protein>
    <submittedName>
        <fullName evidence="2">Uncharacterized protein</fullName>
    </submittedName>
</protein>
<dbReference type="RefSeq" id="WP_136006864.1">
    <property type="nucleotide sequence ID" value="NZ_SRYW01000021.1"/>
</dbReference>
<name>A0A4S2CTU5_STEMA</name>
<keyword evidence="1" id="KW-0812">Transmembrane</keyword>